<dbReference type="Pfam" id="PF13469">
    <property type="entry name" value="Sulfotransfer_3"/>
    <property type="match status" value="1"/>
</dbReference>
<evidence type="ECO:0000313" key="1">
    <source>
        <dbReference type="EMBL" id="GJM62817.1"/>
    </source>
</evidence>
<keyword evidence="2" id="KW-1185">Reference proteome</keyword>
<proteinExistence type="predicted"/>
<dbReference type="Gene3D" id="3.40.50.300">
    <property type="entry name" value="P-loop containing nucleotide triphosphate hydrolases"/>
    <property type="match status" value="1"/>
</dbReference>
<dbReference type="InterPro" id="IPR052736">
    <property type="entry name" value="Stf3_sulfotransferase"/>
</dbReference>
<evidence type="ECO:0000313" key="2">
    <source>
        <dbReference type="Proteomes" id="UP001310022"/>
    </source>
</evidence>
<protein>
    <submittedName>
        <fullName evidence="1">Sulfotransferase family protein</fullName>
    </submittedName>
</protein>
<sequence>MSALAGSTYSNFKRVIEGKEIEKQYQKRLNGSGIVTRFIEPISKYEQAKNHKRLQEVTFDKAPLFILGHWRSGTTHLHNLMCQDQQFGYVTTYQGVFPNALLSGQWLFKSFMQLAMPKKRATDNVELSVNYPQEEEFGLGNMCPHSYYNFWYFPQHMQEYAKKYLLFEDLTDREYQEWQNTYDTMVRKAMINTNGERFISKNPPHTSRIKELLALYPNAKFIHIARNPYTVFESTIKFFMATIEPLKFQDISREQMEENILRIYVQMYEKYEREKALIPEGNLMEIRFEDLEQDNLGMLEKIYQQLDLGNFEESRPAFEAYIKEKSGYKKNAYKYQENTIQKVQAYWKDSFEKWGYEL</sequence>
<dbReference type="PANTHER" id="PTHR36451">
    <property type="entry name" value="PAPS-DEPENDENT SULFOTRANSFERASE STF3"/>
    <property type="match status" value="1"/>
</dbReference>
<dbReference type="SUPFAM" id="SSF52540">
    <property type="entry name" value="P-loop containing nucleoside triphosphate hydrolases"/>
    <property type="match status" value="1"/>
</dbReference>
<dbReference type="InterPro" id="IPR027417">
    <property type="entry name" value="P-loop_NTPase"/>
</dbReference>
<gene>
    <name evidence="1" type="ORF">PEDI_33690</name>
</gene>
<name>A0AAN5ALG9_9BACT</name>
<reference evidence="1 2" key="1">
    <citation type="submission" date="2021-12" db="EMBL/GenBank/DDBJ databases">
        <title>Genome sequencing of bacteria with rrn-lacking chromosome and rrn-plasmid.</title>
        <authorList>
            <person name="Anda M."/>
            <person name="Iwasaki W."/>
        </authorList>
    </citation>
    <scope>NUCLEOTIDE SEQUENCE [LARGE SCALE GENOMIC DNA]</scope>
    <source>
        <strain evidence="1 2">NBRC 15940</strain>
    </source>
</reference>
<dbReference type="EMBL" id="BQKE01000002">
    <property type="protein sequence ID" value="GJM62817.1"/>
    <property type="molecule type" value="Genomic_DNA"/>
</dbReference>
<accession>A0AAN5ALG9</accession>
<dbReference type="Proteomes" id="UP001310022">
    <property type="component" value="Unassembled WGS sequence"/>
</dbReference>
<comment type="caution">
    <text evidence="1">The sequence shown here is derived from an EMBL/GenBank/DDBJ whole genome shotgun (WGS) entry which is preliminary data.</text>
</comment>
<dbReference type="PANTHER" id="PTHR36451:SF1">
    <property type="entry name" value="OMEGA-HYDROXY-BETA-DIHYDROMENAQUINONE-9 SULFOTRANSFERASE STF3"/>
    <property type="match status" value="1"/>
</dbReference>
<organism evidence="1 2">
    <name type="scientific">Persicobacter diffluens</name>
    <dbReference type="NCBI Taxonomy" id="981"/>
    <lineage>
        <taxon>Bacteria</taxon>
        <taxon>Pseudomonadati</taxon>
        <taxon>Bacteroidota</taxon>
        <taxon>Cytophagia</taxon>
        <taxon>Cytophagales</taxon>
        <taxon>Persicobacteraceae</taxon>
        <taxon>Persicobacter</taxon>
    </lineage>
</organism>
<dbReference type="AlphaFoldDB" id="A0AAN5ALG9"/>